<dbReference type="SUPFAM" id="SSF63867">
    <property type="entry name" value="MoeA C-terminal domain-like"/>
    <property type="match status" value="1"/>
</dbReference>
<dbReference type="InterPro" id="IPR038987">
    <property type="entry name" value="MoeA-like"/>
</dbReference>
<comment type="function">
    <text evidence="1 4">Catalyzes the insertion of molybdate into adenylated molybdopterin with the concomitant release of AMP.</text>
</comment>
<dbReference type="SMART" id="SM00852">
    <property type="entry name" value="MoCF_biosynth"/>
    <property type="match status" value="1"/>
</dbReference>
<protein>
    <recommendedName>
        <fullName evidence="4">Molybdopterin molybdenumtransferase</fullName>
        <ecNumber evidence="4">2.10.1.1</ecNumber>
    </recommendedName>
</protein>
<dbReference type="AlphaFoldDB" id="A0A6L3TAW7"/>
<keyword evidence="4" id="KW-0808">Transferase</keyword>
<comment type="caution">
    <text evidence="6">The sequence shown here is derived from an EMBL/GenBank/DDBJ whole genome shotgun (WGS) entry which is preliminary data.</text>
</comment>
<keyword evidence="4" id="KW-0500">Molybdenum</keyword>
<dbReference type="InterPro" id="IPR036135">
    <property type="entry name" value="MoeA_linker/N_sf"/>
</dbReference>
<evidence type="ECO:0000313" key="7">
    <source>
        <dbReference type="Proteomes" id="UP000474159"/>
    </source>
</evidence>
<keyword evidence="4" id="KW-0501">Molybdenum cofactor biosynthesis</keyword>
<dbReference type="Gene3D" id="3.90.105.10">
    <property type="entry name" value="Molybdopterin biosynthesis moea protein, domain 2"/>
    <property type="match status" value="1"/>
</dbReference>
<dbReference type="Pfam" id="PF00994">
    <property type="entry name" value="MoCF_biosynth"/>
    <property type="match status" value="1"/>
</dbReference>
<evidence type="ECO:0000313" key="6">
    <source>
        <dbReference type="EMBL" id="KAB1081037.1"/>
    </source>
</evidence>
<dbReference type="EC" id="2.10.1.1" evidence="4"/>
<dbReference type="SUPFAM" id="SSF63882">
    <property type="entry name" value="MoeA N-terminal region -like"/>
    <property type="match status" value="1"/>
</dbReference>
<dbReference type="SUPFAM" id="SSF53218">
    <property type="entry name" value="Molybdenum cofactor biosynthesis proteins"/>
    <property type="match status" value="1"/>
</dbReference>
<dbReference type="Pfam" id="PF03453">
    <property type="entry name" value="MoeA_N"/>
    <property type="match status" value="1"/>
</dbReference>
<dbReference type="Proteomes" id="UP000474159">
    <property type="component" value="Unassembled WGS sequence"/>
</dbReference>
<sequence>MPLCEALARLRDGLAPVSARAVPLAEAVGCVSADDVTAAIARPRTRTALRDGWAVASAEITGASPYAPILLQRAPSWLESGEALPEAADTLLPAEAVDLSGPLAEIVADAAPGDGTRPVAGDLAAGRTLIRAGERVSAPQALALAEAGLRDIPIRVPRIAVVLTGAGRRDGPEARAAALTWLVAGAGGRVSSVTEAPGAVVGLADTLRGLAADALLVVGGTGFGRTDGAADALARAGRLDGHGLALRPGETSGFGRVGAMPVLLLPGRPEAMLAAFLALGRPLLAGLTGAAPVPATTAILSRKLTSVIGLSEIVFVAPVEGGVTPLGGAELALARLLLARGAVLVPPEREGYPDGTPVEILPL</sequence>
<dbReference type="GO" id="GO:0006777">
    <property type="term" value="P:Mo-molybdopterin cofactor biosynthetic process"/>
    <property type="evidence" value="ECO:0007669"/>
    <property type="project" value="UniProtKB-UniRule"/>
</dbReference>
<dbReference type="OrthoDB" id="8435302at2"/>
<reference evidence="6 7" key="1">
    <citation type="submission" date="2019-09" db="EMBL/GenBank/DDBJ databases">
        <title>YIM 48816 draft genome.</title>
        <authorList>
            <person name="Jiang L."/>
        </authorList>
    </citation>
    <scope>NUCLEOTIDE SEQUENCE [LARGE SCALE GENOMIC DNA]</scope>
    <source>
        <strain evidence="6 7">YIM 48816</strain>
    </source>
</reference>
<evidence type="ECO:0000259" key="5">
    <source>
        <dbReference type="SMART" id="SM00852"/>
    </source>
</evidence>
<proteinExistence type="inferred from homology"/>
<evidence type="ECO:0000256" key="1">
    <source>
        <dbReference type="ARBA" id="ARBA00002901"/>
    </source>
</evidence>
<dbReference type="InterPro" id="IPR001453">
    <property type="entry name" value="MoaB/Mog_dom"/>
</dbReference>
<evidence type="ECO:0000256" key="3">
    <source>
        <dbReference type="ARBA" id="ARBA00047317"/>
    </source>
</evidence>
<dbReference type="GO" id="GO:0046872">
    <property type="term" value="F:metal ion binding"/>
    <property type="evidence" value="ECO:0007669"/>
    <property type="project" value="UniProtKB-UniRule"/>
</dbReference>
<dbReference type="EMBL" id="VZZK01000003">
    <property type="protein sequence ID" value="KAB1081037.1"/>
    <property type="molecule type" value="Genomic_DNA"/>
</dbReference>
<keyword evidence="4" id="KW-0479">Metal-binding</keyword>
<dbReference type="Gene3D" id="3.40.980.10">
    <property type="entry name" value="MoaB/Mog-like domain"/>
    <property type="match status" value="1"/>
</dbReference>
<evidence type="ECO:0000256" key="4">
    <source>
        <dbReference type="RuleBase" id="RU365090"/>
    </source>
</evidence>
<comment type="cofactor">
    <cofactor evidence="4">
        <name>Mg(2+)</name>
        <dbReference type="ChEBI" id="CHEBI:18420"/>
    </cofactor>
</comment>
<evidence type="ECO:0000256" key="2">
    <source>
        <dbReference type="ARBA" id="ARBA00010763"/>
    </source>
</evidence>
<dbReference type="GO" id="GO:0005829">
    <property type="term" value="C:cytosol"/>
    <property type="evidence" value="ECO:0007669"/>
    <property type="project" value="TreeGrafter"/>
</dbReference>
<dbReference type="GO" id="GO:0061599">
    <property type="term" value="F:molybdopterin molybdotransferase activity"/>
    <property type="evidence" value="ECO:0007669"/>
    <property type="project" value="UniProtKB-UniRule"/>
</dbReference>
<dbReference type="InterPro" id="IPR036688">
    <property type="entry name" value="MoeA_C_domain_IV_sf"/>
</dbReference>
<feature type="domain" description="MoaB/Mog" evidence="5">
    <location>
        <begin position="160"/>
        <end position="286"/>
    </location>
</feature>
<dbReference type="InterPro" id="IPR036425">
    <property type="entry name" value="MoaB/Mog-like_dom_sf"/>
</dbReference>
<dbReference type="InterPro" id="IPR005110">
    <property type="entry name" value="MoeA_linker/N"/>
</dbReference>
<comment type="similarity">
    <text evidence="2 4">Belongs to the MoeA family.</text>
</comment>
<keyword evidence="4" id="KW-0460">Magnesium</keyword>
<dbReference type="UniPathway" id="UPA00344"/>
<accession>A0A6L3TAW7</accession>
<dbReference type="Gene3D" id="2.170.190.11">
    <property type="entry name" value="Molybdopterin biosynthesis moea protein, domain 3"/>
    <property type="match status" value="1"/>
</dbReference>
<dbReference type="Gene3D" id="2.40.340.10">
    <property type="entry name" value="MoeA, C-terminal, domain IV"/>
    <property type="match status" value="1"/>
</dbReference>
<dbReference type="PANTHER" id="PTHR10192">
    <property type="entry name" value="MOLYBDOPTERIN BIOSYNTHESIS PROTEIN"/>
    <property type="match status" value="1"/>
</dbReference>
<comment type="catalytic activity">
    <reaction evidence="3">
        <text>adenylyl-molybdopterin + molybdate = Mo-molybdopterin + AMP + H(+)</text>
        <dbReference type="Rhea" id="RHEA:35047"/>
        <dbReference type="ChEBI" id="CHEBI:15378"/>
        <dbReference type="ChEBI" id="CHEBI:36264"/>
        <dbReference type="ChEBI" id="CHEBI:62727"/>
        <dbReference type="ChEBI" id="CHEBI:71302"/>
        <dbReference type="ChEBI" id="CHEBI:456215"/>
        <dbReference type="EC" id="2.10.1.1"/>
    </reaction>
</comment>
<dbReference type="PANTHER" id="PTHR10192:SF5">
    <property type="entry name" value="GEPHYRIN"/>
    <property type="match status" value="1"/>
</dbReference>
<comment type="pathway">
    <text evidence="4">Cofactor biosynthesis; molybdopterin biosynthesis.</text>
</comment>
<keyword evidence="7" id="KW-1185">Reference proteome</keyword>
<gene>
    <name evidence="6" type="ORF">F6X53_04825</name>
</gene>
<organism evidence="6 7">
    <name type="scientific">Methylobacterium soli</name>
    <dbReference type="NCBI Taxonomy" id="553447"/>
    <lineage>
        <taxon>Bacteria</taxon>
        <taxon>Pseudomonadati</taxon>
        <taxon>Pseudomonadota</taxon>
        <taxon>Alphaproteobacteria</taxon>
        <taxon>Hyphomicrobiales</taxon>
        <taxon>Methylobacteriaceae</taxon>
        <taxon>Methylobacterium</taxon>
    </lineage>
</organism>
<name>A0A6L3TAW7_9HYPH</name>